<reference evidence="1" key="1">
    <citation type="submission" date="2020-05" db="EMBL/GenBank/DDBJ databases">
        <title>Large-scale comparative analyses of tick genomes elucidate their genetic diversity and vector capacities.</title>
        <authorList>
            <person name="Jia N."/>
            <person name="Wang J."/>
            <person name="Shi W."/>
            <person name="Du L."/>
            <person name="Sun Y."/>
            <person name="Zhan W."/>
            <person name="Jiang J."/>
            <person name="Wang Q."/>
            <person name="Zhang B."/>
            <person name="Ji P."/>
            <person name="Sakyi L.B."/>
            <person name="Cui X."/>
            <person name="Yuan T."/>
            <person name="Jiang B."/>
            <person name="Yang W."/>
            <person name="Lam T.T.-Y."/>
            <person name="Chang Q."/>
            <person name="Ding S."/>
            <person name="Wang X."/>
            <person name="Zhu J."/>
            <person name="Ruan X."/>
            <person name="Zhao L."/>
            <person name="Wei J."/>
            <person name="Que T."/>
            <person name="Du C."/>
            <person name="Cheng J."/>
            <person name="Dai P."/>
            <person name="Han X."/>
            <person name="Huang E."/>
            <person name="Gao Y."/>
            <person name="Liu J."/>
            <person name="Shao H."/>
            <person name="Ye R."/>
            <person name="Li L."/>
            <person name="Wei W."/>
            <person name="Wang X."/>
            <person name="Wang C."/>
            <person name="Yang T."/>
            <person name="Huo Q."/>
            <person name="Li W."/>
            <person name="Guo W."/>
            <person name="Chen H."/>
            <person name="Zhou L."/>
            <person name="Ni X."/>
            <person name="Tian J."/>
            <person name="Zhou Y."/>
            <person name="Sheng Y."/>
            <person name="Liu T."/>
            <person name="Pan Y."/>
            <person name="Xia L."/>
            <person name="Li J."/>
            <person name="Zhao F."/>
            <person name="Cao W."/>
        </authorList>
    </citation>
    <scope>NUCLEOTIDE SEQUENCE</scope>
    <source>
        <strain evidence="1">Dsil-2018</strain>
    </source>
</reference>
<protein>
    <submittedName>
        <fullName evidence="1">Uncharacterized protein</fullName>
    </submittedName>
</protein>
<keyword evidence="2" id="KW-1185">Reference proteome</keyword>
<comment type="caution">
    <text evidence="1">The sequence shown here is derived from an EMBL/GenBank/DDBJ whole genome shotgun (WGS) entry which is preliminary data.</text>
</comment>
<evidence type="ECO:0000313" key="1">
    <source>
        <dbReference type="EMBL" id="KAH7936683.1"/>
    </source>
</evidence>
<evidence type="ECO:0000313" key="2">
    <source>
        <dbReference type="Proteomes" id="UP000821865"/>
    </source>
</evidence>
<accession>A0ACB8C6Z9</accession>
<proteinExistence type="predicted"/>
<organism evidence="1 2">
    <name type="scientific">Dermacentor silvarum</name>
    <name type="common">Tick</name>
    <dbReference type="NCBI Taxonomy" id="543639"/>
    <lineage>
        <taxon>Eukaryota</taxon>
        <taxon>Metazoa</taxon>
        <taxon>Ecdysozoa</taxon>
        <taxon>Arthropoda</taxon>
        <taxon>Chelicerata</taxon>
        <taxon>Arachnida</taxon>
        <taxon>Acari</taxon>
        <taxon>Parasitiformes</taxon>
        <taxon>Ixodida</taxon>
        <taxon>Ixodoidea</taxon>
        <taxon>Ixodidae</taxon>
        <taxon>Rhipicephalinae</taxon>
        <taxon>Dermacentor</taxon>
    </lineage>
</organism>
<gene>
    <name evidence="1" type="ORF">HPB49_002430</name>
</gene>
<dbReference type="EMBL" id="CM023477">
    <property type="protein sequence ID" value="KAH7936683.1"/>
    <property type="molecule type" value="Genomic_DNA"/>
</dbReference>
<name>A0ACB8C6Z9_DERSI</name>
<sequence length="639" mass="71845">MASPMKILVCGDVSGQFDKLFDRVSNVNKKNGPFDMLLCIGDFFGPDASRWLQYKLSGCKVPLQTYAVGVTPDSYSESDLADNVVHLGSRGIFTGASGLKIAYFCGNESKGDKPSRGEFVKKEALEFLSPIAESTSHKGIDIFIASQWPKNVSKYAHTASAEEENGSDVISLLAYFLRPRYHFTSSGNYYERTPYRNHKTLQEQARHVTRFISLAPVGNAAKAKWLYAFSIAPMSGMPSTELVKQPIDVTECPYEFSESDLKEASKSQQFFYDLTPAAEKGKKRNRDAGGQQERKKRPPPAPKGPCWFCLASPEVEKHLVISIGESCYLALAKGALTPDHVLILPIGHHQSTVELDEETLEDVVKFKESLKQYFKSRGKRPVFFERNYKSSHLQIQVVPVPEPLMPGLQSVLVDYGMSLGVDLDEIPRNSSLRQIVDPGRPYFYMEFDNTKLLHRIKKNFPLQFGREVLACEEVLNLPDKADWKDCKMSRDEEVSMVAEFRKQFEPFDFTTFVCPTEIIAFSDRIQEFKALNAEVVACSVDSPFTHLAWINTPRKQGGLGPIKIPLLSDLTHQISKDYGVYLEDLGHTLRGLFIIDDKGNLRQITMNDMPVGRSVDETLRLIIPTPADKLKYFSKVGDP</sequence>
<dbReference type="Proteomes" id="UP000821865">
    <property type="component" value="Chromosome 8"/>
</dbReference>